<protein>
    <submittedName>
        <fullName evidence="1">Ricin B-like lectin</fullName>
    </submittedName>
</protein>
<keyword evidence="2" id="KW-1185">Reference proteome</keyword>
<proteinExistence type="predicted"/>
<reference evidence="1" key="1">
    <citation type="journal article" date="2021" name="Environ. Microbiol.">
        <title>Gene family expansions and transcriptome signatures uncover fungal adaptations to wood decay.</title>
        <authorList>
            <person name="Hage H."/>
            <person name="Miyauchi S."/>
            <person name="Viragh M."/>
            <person name="Drula E."/>
            <person name="Min B."/>
            <person name="Chaduli D."/>
            <person name="Navarro D."/>
            <person name="Favel A."/>
            <person name="Norest M."/>
            <person name="Lesage-Meessen L."/>
            <person name="Balint B."/>
            <person name="Merenyi Z."/>
            <person name="de Eugenio L."/>
            <person name="Morin E."/>
            <person name="Martinez A.T."/>
            <person name="Baldrian P."/>
            <person name="Stursova M."/>
            <person name="Martinez M.J."/>
            <person name="Novotny C."/>
            <person name="Magnuson J.K."/>
            <person name="Spatafora J.W."/>
            <person name="Maurice S."/>
            <person name="Pangilinan J."/>
            <person name="Andreopoulos W."/>
            <person name="LaButti K."/>
            <person name="Hundley H."/>
            <person name="Na H."/>
            <person name="Kuo A."/>
            <person name="Barry K."/>
            <person name="Lipzen A."/>
            <person name="Henrissat B."/>
            <person name="Riley R."/>
            <person name="Ahrendt S."/>
            <person name="Nagy L.G."/>
            <person name="Grigoriev I.V."/>
            <person name="Martin F."/>
            <person name="Rosso M.N."/>
        </authorList>
    </citation>
    <scope>NUCLEOTIDE SEQUENCE</scope>
    <source>
        <strain evidence="1">CBS 384.51</strain>
    </source>
</reference>
<comment type="caution">
    <text evidence="1">The sequence shown here is derived from an EMBL/GenBank/DDBJ whole genome shotgun (WGS) entry which is preliminary data.</text>
</comment>
<dbReference type="EMBL" id="MU274907">
    <property type="protein sequence ID" value="KAI0090522.1"/>
    <property type="molecule type" value="Genomic_DNA"/>
</dbReference>
<accession>A0ACB8U884</accession>
<name>A0ACB8U884_9APHY</name>
<evidence type="ECO:0000313" key="1">
    <source>
        <dbReference type="EMBL" id="KAI0090522.1"/>
    </source>
</evidence>
<evidence type="ECO:0000313" key="2">
    <source>
        <dbReference type="Proteomes" id="UP001055072"/>
    </source>
</evidence>
<sequence length="155" mass="16542">MALQSGVYYIQNLGSGTVLDLSGGSSTDGTKIQGYAQRPLTDVWVPAQLWVVALVEGSNTFTLQNACARTYADIQGGNIANGTPLVGFEGTSQAEQRWVITLSTNNTSYVIQNKTSGTYVDLQSGSTANGATIQIWGSEGPTTTNKNQLWNFVRV</sequence>
<organism evidence="1 2">
    <name type="scientific">Irpex rosettiformis</name>
    <dbReference type="NCBI Taxonomy" id="378272"/>
    <lineage>
        <taxon>Eukaryota</taxon>
        <taxon>Fungi</taxon>
        <taxon>Dikarya</taxon>
        <taxon>Basidiomycota</taxon>
        <taxon>Agaricomycotina</taxon>
        <taxon>Agaricomycetes</taxon>
        <taxon>Polyporales</taxon>
        <taxon>Irpicaceae</taxon>
        <taxon>Irpex</taxon>
    </lineage>
</organism>
<dbReference type="Proteomes" id="UP001055072">
    <property type="component" value="Unassembled WGS sequence"/>
</dbReference>
<gene>
    <name evidence="1" type="ORF">BDY19DRAFT_991967</name>
</gene>